<name>A0ABU4HI24_9ACTN</name>
<dbReference type="RefSeq" id="WP_318595218.1">
    <property type="nucleotide sequence ID" value="NZ_JAWSTH010000002.1"/>
</dbReference>
<evidence type="ECO:0000256" key="1">
    <source>
        <dbReference type="SAM" id="MobiDB-lite"/>
    </source>
</evidence>
<dbReference type="Proteomes" id="UP001284601">
    <property type="component" value="Unassembled WGS sequence"/>
</dbReference>
<proteinExistence type="predicted"/>
<gene>
    <name evidence="3" type="ORF">R7226_01325</name>
</gene>
<feature type="region of interest" description="Disordered" evidence="1">
    <location>
        <begin position="30"/>
        <end position="61"/>
    </location>
</feature>
<protein>
    <recommendedName>
        <fullName evidence="5">Mce-associated membrane protein</fullName>
    </recommendedName>
</protein>
<dbReference type="EMBL" id="JAWSTH010000002">
    <property type="protein sequence ID" value="MDW5592958.1"/>
    <property type="molecule type" value="Genomic_DNA"/>
</dbReference>
<sequence>MNARLPILILVALLAAAGVGCGASDPYLDETPMTETIVGDPRQPPPERVGPRPDVDDDIADAEPTPEAALRRYADLSINWTADTLADNQRALARISIGGARQTAFLAAERIDRDDTLRRSRVSSTGSVLSAAPGSASARGSWVVVTREQMVGRDAYRGLPATYHVTIAKLERRSVGWVVSSWAPQS</sequence>
<keyword evidence="2" id="KW-0732">Signal</keyword>
<comment type="caution">
    <text evidence="3">The sequence shown here is derived from an EMBL/GenBank/DDBJ whole genome shotgun (WGS) entry which is preliminary data.</text>
</comment>
<organism evidence="3 4">
    <name type="scientific">Conexibacter stalactiti</name>
    <dbReference type="NCBI Taxonomy" id="1940611"/>
    <lineage>
        <taxon>Bacteria</taxon>
        <taxon>Bacillati</taxon>
        <taxon>Actinomycetota</taxon>
        <taxon>Thermoleophilia</taxon>
        <taxon>Solirubrobacterales</taxon>
        <taxon>Conexibacteraceae</taxon>
        <taxon>Conexibacter</taxon>
    </lineage>
</organism>
<feature type="chain" id="PRO_5045882995" description="Mce-associated membrane protein" evidence="2">
    <location>
        <begin position="24"/>
        <end position="186"/>
    </location>
</feature>
<accession>A0ABU4HI24</accession>
<evidence type="ECO:0008006" key="5">
    <source>
        <dbReference type="Google" id="ProtNLM"/>
    </source>
</evidence>
<reference evidence="4" key="1">
    <citation type="submission" date="2023-07" db="EMBL/GenBank/DDBJ databases">
        <title>Conexibacter stalactiti sp. nov., isolated from stalactites in a lava cave and emended description of the genus Conexibacter.</title>
        <authorList>
            <person name="Lee S.D."/>
        </authorList>
    </citation>
    <scope>NUCLEOTIDE SEQUENCE [LARGE SCALE GENOMIC DNA]</scope>
    <source>
        <strain evidence="4">KCTC 39840</strain>
    </source>
</reference>
<evidence type="ECO:0000256" key="2">
    <source>
        <dbReference type="SAM" id="SignalP"/>
    </source>
</evidence>
<keyword evidence="4" id="KW-1185">Reference proteome</keyword>
<evidence type="ECO:0000313" key="4">
    <source>
        <dbReference type="Proteomes" id="UP001284601"/>
    </source>
</evidence>
<dbReference type="PROSITE" id="PS51257">
    <property type="entry name" value="PROKAR_LIPOPROTEIN"/>
    <property type="match status" value="1"/>
</dbReference>
<feature type="signal peptide" evidence="2">
    <location>
        <begin position="1"/>
        <end position="23"/>
    </location>
</feature>
<evidence type="ECO:0000313" key="3">
    <source>
        <dbReference type="EMBL" id="MDW5592958.1"/>
    </source>
</evidence>
<reference evidence="3 4" key="2">
    <citation type="submission" date="2023-10" db="EMBL/GenBank/DDBJ databases">
        <authorList>
            <person name="Han X.F."/>
        </authorList>
    </citation>
    <scope>NUCLEOTIDE SEQUENCE [LARGE SCALE GENOMIC DNA]</scope>
    <source>
        <strain evidence="3 4">KCTC 39840</strain>
    </source>
</reference>